<protein>
    <recommendedName>
        <fullName evidence="9">AI-2E family transporter</fullName>
    </recommendedName>
</protein>
<reference evidence="7 8" key="1">
    <citation type="journal article" date="2016" name="Nat. Commun.">
        <title>Thousands of microbial genomes shed light on interconnected biogeochemical processes in an aquifer system.</title>
        <authorList>
            <person name="Anantharaman K."/>
            <person name="Brown C.T."/>
            <person name="Hug L.A."/>
            <person name="Sharon I."/>
            <person name="Castelle C.J."/>
            <person name="Probst A.J."/>
            <person name="Thomas B.C."/>
            <person name="Singh A."/>
            <person name="Wilkins M.J."/>
            <person name="Karaoz U."/>
            <person name="Brodie E.L."/>
            <person name="Williams K.H."/>
            <person name="Hubbard S.S."/>
            <person name="Banfield J.F."/>
        </authorList>
    </citation>
    <scope>NUCLEOTIDE SEQUENCE [LARGE SCALE GENOMIC DNA]</scope>
</reference>
<dbReference type="Pfam" id="PF01594">
    <property type="entry name" value="AI-2E_transport"/>
    <property type="match status" value="1"/>
</dbReference>
<keyword evidence="5 6" id="KW-0472">Membrane</keyword>
<comment type="subcellular location">
    <subcellularLocation>
        <location evidence="1">Membrane</location>
        <topology evidence="1">Multi-pass membrane protein</topology>
    </subcellularLocation>
</comment>
<dbReference type="AlphaFoldDB" id="A0A1G2G5U8"/>
<name>A0A1G2G5U8_9BACT</name>
<sequence length="346" mass="37450">MASKNLQINFFILLLTLVFFLALVVFLPYMQGVLTAAALATVFHPLYHGLARVMGGRETFSAALCVFVVLALVLIPLIFFGIQITQEATDLYTYLATSSQDYPGGFKGLLGLEISKFFPAFSGSFSLDTQIRRVMELLLGNIGTLFSGTLKIFVNLFVGLIAFYYFLKDGIKFKEAIVKLSPLPDEYDREIFEHMGRAVNSIIKGTLVIALIQGVLTSTGFVLFGVPNPALWGAVAAVAALIPGIGTSLVLAPAIFYLLVIGETGPGLGLFLWGMTAVGLIDQFLGPKLIERGTNIHPLFIILSVLGGISFFGPMGFLIGPLILSFLFSLLKIYQSFILGQSTPVI</sequence>
<feature type="transmembrane region" description="Helical" evidence="6">
    <location>
        <begin position="202"/>
        <end position="224"/>
    </location>
</feature>
<feature type="transmembrane region" description="Helical" evidence="6">
    <location>
        <begin position="230"/>
        <end position="260"/>
    </location>
</feature>
<accession>A0A1G2G5U8</accession>
<dbReference type="GO" id="GO:0016020">
    <property type="term" value="C:membrane"/>
    <property type="evidence" value="ECO:0007669"/>
    <property type="project" value="UniProtKB-SubCell"/>
</dbReference>
<organism evidence="7 8">
    <name type="scientific">Candidatus Ryanbacteria bacterium RIFCSPHIGHO2_01_FULL_48_27</name>
    <dbReference type="NCBI Taxonomy" id="1802115"/>
    <lineage>
        <taxon>Bacteria</taxon>
        <taxon>Candidatus Ryaniibacteriota</taxon>
    </lineage>
</organism>
<feature type="transmembrane region" description="Helical" evidence="6">
    <location>
        <begin position="298"/>
        <end position="331"/>
    </location>
</feature>
<gene>
    <name evidence="7" type="ORF">A2756_01280</name>
</gene>
<dbReference type="Proteomes" id="UP000177785">
    <property type="component" value="Unassembled WGS sequence"/>
</dbReference>
<feature type="transmembrane region" description="Helical" evidence="6">
    <location>
        <begin position="33"/>
        <end position="50"/>
    </location>
</feature>
<dbReference type="PANTHER" id="PTHR21716:SF4">
    <property type="entry name" value="TRANSMEMBRANE PROTEIN 245"/>
    <property type="match status" value="1"/>
</dbReference>
<proteinExistence type="inferred from homology"/>
<comment type="caution">
    <text evidence="7">The sequence shown here is derived from an EMBL/GenBank/DDBJ whole genome shotgun (WGS) entry which is preliminary data.</text>
</comment>
<dbReference type="STRING" id="1802115.A2756_01280"/>
<keyword evidence="3 6" id="KW-0812">Transmembrane</keyword>
<keyword evidence="4 6" id="KW-1133">Transmembrane helix</keyword>
<evidence type="ECO:0000256" key="6">
    <source>
        <dbReference type="SAM" id="Phobius"/>
    </source>
</evidence>
<dbReference type="PANTHER" id="PTHR21716">
    <property type="entry name" value="TRANSMEMBRANE PROTEIN"/>
    <property type="match status" value="1"/>
</dbReference>
<feature type="transmembrane region" description="Helical" evidence="6">
    <location>
        <begin position="267"/>
        <end position="286"/>
    </location>
</feature>
<evidence type="ECO:0000256" key="2">
    <source>
        <dbReference type="ARBA" id="ARBA00009773"/>
    </source>
</evidence>
<evidence type="ECO:0000313" key="8">
    <source>
        <dbReference type="Proteomes" id="UP000177785"/>
    </source>
</evidence>
<comment type="similarity">
    <text evidence="2">Belongs to the autoinducer-2 exporter (AI-2E) (TC 2.A.86) family.</text>
</comment>
<feature type="transmembrane region" description="Helical" evidence="6">
    <location>
        <begin position="62"/>
        <end position="84"/>
    </location>
</feature>
<evidence type="ECO:0000256" key="3">
    <source>
        <dbReference type="ARBA" id="ARBA00022692"/>
    </source>
</evidence>
<dbReference type="EMBL" id="MHNL01000007">
    <property type="protein sequence ID" value="OGZ45238.1"/>
    <property type="molecule type" value="Genomic_DNA"/>
</dbReference>
<evidence type="ECO:0000256" key="4">
    <source>
        <dbReference type="ARBA" id="ARBA00022989"/>
    </source>
</evidence>
<evidence type="ECO:0008006" key="9">
    <source>
        <dbReference type="Google" id="ProtNLM"/>
    </source>
</evidence>
<evidence type="ECO:0000313" key="7">
    <source>
        <dbReference type="EMBL" id="OGZ45238.1"/>
    </source>
</evidence>
<evidence type="ECO:0000256" key="5">
    <source>
        <dbReference type="ARBA" id="ARBA00023136"/>
    </source>
</evidence>
<dbReference type="InterPro" id="IPR002549">
    <property type="entry name" value="AI-2E-like"/>
</dbReference>
<feature type="transmembrane region" description="Helical" evidence="6">
    <location>
        <begin position="145"/>
        <end position="167"/>
    </location>
</feature>
<evidence type="ECO:0000256" key="1">
    <source>
        <dbReference type="ARBA" id="ARBA00004141"/>
    </source>
</evidence>
<feature type="transmembrane region" description="Helical" evidence="6">
    <location>
        <begin position="7"/>
        <end position="27"/>
    </location>
</feature>